<reference evidence="5 6" key="1">
    <citation type="submission" date="2023-06" db="EMBL/GenBank/DDBJ databases">
        <title>Black Yeasts Isolated from many extreme environments.</title>
        <authorList>
            <person name="Coleine C."/>
            <person name="Stajich J.E."/>
            <person name="Selbmann L."/>
        </authorList>
    </citation>
    <scope>NUCLEOTIDE SEQUENCE [LARGE SCALE GENOMIC DNA]</scope>
    <source>
        <strain evidence="5 6">CCFEE 5887</strain>
    </source>
</reference>
<dbReference type="GO" id="GO:0016020">
    <property type="term" value="C:membrane"/>
    <property type="evidence" value="ECO:0007669"/>
    <property type="project" value="TreeGrafter"/>
</dbReference>
<evidence type="ECO:0000256" key="3">
    <source>
        <dbReference type="ARBA" id="ARBA00023098"/>
    </source>
</evidence>
<organism evidence="5 6">
    <name type="scientific">Vermiconidia calcicola</name>
    <dbReference type="NCBI Taxonomy" id="1690605"/>
    <lineage>
        <taxon>Eukaryota</taxon>
        <taxon>Fungi</taxon>
        <taxon>Dikarya</taxon>
        <taxon>Ascomycota</taxon>
        <taxon>Pezizomycotina</taxon>
        <taxon>Dothideomycetes</taxon>
        <taxon>Dothideomycetidae</taxon>
        <taxon>Mycosphaerellales</taxon>
        <taxon>Extremaceae</taxon>
        <taxon>Vermiconidia</taxon>
    </lineage>
</organism>
<accession>A0AAV9Q2N3</accession>
<dbReference type="InterPro" id="IPR016035">
    <property type="entry name" value="Acyl_Trfase/lysoPLipase"/>
</dbReference>
<dbReference type="SUPFAM" id="SSF52151">
    <property type="entry name" value="FabD/lysophospholipase-like"/>
    <property type="match status" value="1"/>
</dbReference>
<keyword evidence="6" id="KW-1185">Reference proteome</keyword>
<protein>
    <recommendedName>
        <fullName evidence="4">PNPLA domain-containing protein</fullName>
    </recommendedName>
</protein>
<proteinExistence type="predicted"/>
<dbReference type="PANTHER" id="PTHR24185">
    <property type="entry name" value="CALCIUM-INDEPENDENT PHOSPHOLIPASE A2-GAMMA"/>
    <property type="match status" value="1"/>
</dbReference>
<evidence type="ECO:0000259" key="4">
    <source>
        <dbReference type="Pfam" id="PF01734"/>
    </source>
</evidence>
<keyword evidence="1" id="KW-0378">Hydrolase</keyword>
<dbReference type="PANTHER" id="PTHR24185:SF1">
    <property type="entry name" value="CALCIUM-INDEPENDENT PHOSPHOLIPASE A2-GAMMA"/>
    <property type="match status" value="1"/>
</dbReference>
<evidence type="ECO:0000256" key="1">
    <source>
        <dbReference type="ARBA" id="ARBA00022801"/>
    </source>
</evidence>
<comment type="caution">
    <text evidence="5">The sequence shown here is derived from an EMBL/GenBank/DDBJ whole genome shotgun (WGS) entry which is preliminary data.</text>
</comment>
<gene>
    <name evidence="5" type="ORF">LTR25_006933</name>
</gene>
<dbReference type="AlphaFoldDB" id="A0AAV9Q2N3"/>
<dbReference type="GO" id="GO:0016042">
    <property type="term" value="P:lipid catabolic process"/>
    <property type="evidence" value="ECO:0007669"/>
    <property type="project" value="UniProtKB-KW"/>
</dbReference>
<dbReference type="InterPro" id="IPR002641">
    <property type="entry name" value="PNPLA_dom"/>
</dbReference>
<evidence type="ECO:0000313" key="6">
    <source>
        <dbReference type="Proteomes" id="UP001345827"/>
    </source>
</evidence>
<feature type="domain" description="PNPLA" evidence="4">
    <location>
        <begin position="122"/>
        <end position="163"/>
    </location>
</feature>
<keyword evidence="2" id="KW-0442">Lipid degradation</keyword>
<dbReference type="Gene3D" id="3.40.1090.10">
    <property type="entry name" value="Cytosolic phospholipase A2 catalytic domain"/>
    <property type="match status" value="1"/>
</dbReference>
<dbReference type="GO" id="GO:0019369">
    <property type="term" value="P:arachidonate metabolic process"/>
    <property type="evidence" value="ECO:0007669"/>
    <property type="project" value="TreeGrafter"/>
</dbReference>
<name>A0AAV9Q2N3_9PEZI</name>
<dbReference type="GO" id="GO:0046486">
    <property type="term" value="P:glycerolipid metabolic process"/>
    <property type="evidence" value="ECO:0007669"/>
    <property type="project" value="UniProtKB-ARBA"/>
</dbReference>
<dbReference type="EMBL" id="JAXLQG010000012">
    <property type="protein sequence ID" value="KAK5533953.1"/>
    <property type="molecule type" value="Genomic_DNA"/>
</dbReference>
<sequence>MMLGRLRMTVGHCIEEYIMLGAKVFGNPRIFCARSLLYWNRGKYYSGNVEKVVKHVARKYNPSVSTQRWEISLNCPETLCKTMVFATQEDDRRPYIFRSYDHKLREGSSGIVLNPGPAAMNPLSVVGRATSAAPGYFNPLAIGDDMAFLDGGLVANNPTHYAYHEVRQLQGNRPPKCVLSIGTGKKNKRSFKRLKKLFPHWAPFISLELNNKIAESESAHDQMRIELDQRQVDVDAIEYDRLTVDTEFGLGWMKLDEWKRKASSTTRARDAQPIARDFKHERDYLFEKRSRHHDTVEFIESRTRLYLAQDGVQNQLQRLARVLVETRRQRSMTWKWEHFATGETWKCPISSDTGCNGDKFNTQRDLERHLSERHGEEPHRATRECVIPY</sequence>
<keyword evidence="3" id="KW-0443">Lipid metabolism</keyword>
<dbReference type="Proteomes" id="UP001345827">
    <property type="component" value="Unassembled WGS sequence"/>
</dbReference>
<dbReference type="GO" id="GO:0047499">
    <property type="term" value="F:calcium-independent phospholipase A2 activity"/>
    <property type="evidence" value="ECO:0007669"/>
    <property type="project" value="TreeGrafter"/>
</dbReference>
<evidence type="ECO:0000313" key="5">
    <source>
        <dbReference type="EMBL" id="KAK5533953.1"/>
    </source>
</evidence>
<dbReference type="Pfam" id="PF01734">
    <property type="entry name" value="Patatin"/>
    <property type="match status" value="1"/>
</dbReference>
<evidence type="ECO:0000256" key="2">
    <source>
        <dbReference type="ARBA" id="ARBA00022963"/>
    </source>
</evidence>